<dbReference type="Proteomes" id="UP000565715">
    <property type="component" value="Unassembled WGS sequence"/>
</dbReference>
<evidence type="ECO:0000256" key="6">
    <source>
        <dbReference type="ARBA" id="ARBA00023002"/>
    </source>
</evidence>
<sequence length="513" mass="56192">MTRHVDVLIIGAGLSGIDVACHLEKENTGRSYAVLERRTAIGGTWDLFRYPGIRSDSDMYSFGYGFRPWRGTKMLADGAGIRRYIEETADEYGVTPHIHFGRKVVSASWSSADNRWTVRGVDEATGAEELWTAGFLVGCTGYYDYDKGYRPSFLGEDDFTGQIVHPQHWPEDLDYRGKKVVVIGSGATAITLVPSMVAEAGHVTMLQRSPSYIASIPADDPVAIGLTKVKSPAGLTYQVGRARNIAVQQASYQLSRKQPALARKMFLNWVRMAVGPGIDMRHFSPDYAPWDQRLCVVPDGDLFKALRRGQASVVTDTIDAFTENGIRLSSGTEIGADIVVCATGLTIQILGGATLEVDEEPVVTRERVMYKGALLDGVPNALMVLGYTNASWTLKADLAAEYFCKVLNRMRDRGYTRFVANAHPGDRSEVSVMGGALSSGYIQRGDAVMPRQGTGGPWKVVNSYFRDRAYLRKSPIEDGVLTFTDSTGRSTTGPRRAARTAMGRLPLIGSRTD</sequence>
<dbReference type="RefSeq" id="WP_068036513.1">
    <property type="nucleotide sequence ID" value="NZ_JAAXOO010000001.1"/>
</dbReference>
<dbReference type="PRINTS" id="PR00469">
    <property type="entry name" value="PNDRDTASEII"/>
</dbReference>
<keyword evidence="3" id="KW-0285">Flavoprotein</keyword>
<gene>
    <name evidence="8" type="ORF">HGA13_04680</name>
</gene>
<dbReference type="GO" id="GO:0004499">
    <property type="term" value="F:N,N-dimethylaniline monooxygenase activity"/>
    <property type="evidence" value="ECO:0007669"/>
    <property type="project" value="InterPro"/>
</dbReference>
<evidence type="ECO:0000256" key="1">
    <source>
        <dbReference type="ARBA" id="ARBA00001974"/>
    </source>
</evidence>
<evidence type="ECO:0000256" key="4">
    <source>
        <dbReference type="ARBA" id="ARBA00022827"/>
    </source>
</evidence>
<keyword evidence="5" id="KW-0521">NADP</keyword>
<dbReference type="InterPro" id="IPR020946">
    <property type="entry name" value="Flavin_mOase-like"/>
</dbReference>
<dbReference type="Gene3D" id="3.50.50.60">
    <property type="entry name" value="FAD/NAD(P)-binding domain"/>
    <property type="match status" value="3"/>
</dbReference>
<dbReference type="FunFam" id="3.50.50.60:FF:000228">
    <property type="entry name" value="FAD-containing monooxygenase EthA"/>
    <property type="match status" value="1"/>
</dbReference>
<dbReference type="GO" id="GO:0050661">
    <property type="term" value="F:NADP binding"/>
    <property type="evidence" value="ECO:0007669"/>
    <property type="project" value="InterPro"/>
</dbReference>
<dbReference type="PANTHER" id="PTHR43872">
    <property type="entry name" value="MONOOXYGENASE, PUTATIVE (AFU_ORTHOLOGUE AFUA_8G02570)-RELATED"/>
    <property type="match status" value="1"/>
</dbReference>
<dbReference type="AlphaFoldDB" id="A0A846XC62"/>
<keyword evidence="6" id="KW-0560">Oxidoreductase</keyword>
<comment type="similarity">
    <text evidence="2">Belongs to the FAD-binding monooxygenase family.</text>
</comment>
<comment type="caution">
    <text evidence="8">The sequence shown here is derived from an EMBL/GenBank/DDBJ whole genome shotgun (WGS) entry which is preliminary data.</text>
</comment>
<keyword evidence="4" id="KW-0274">FAD</keyword>
<keyword evidence="7" id="KW-0503">Monooxygenase</keyword>
<accession>A0A846XC62</accession>
<evidence type="ECO:0000313" key="8">
    <source>
        <dbReference type="EMBL" id="NKY32370.1"/>
    </source>
</evidence>
<evidence type="ECO:0000256" key="2">
    <source>
        <dbReference type="ARBA" id="ARBA00010139"/>
    </source>
</evidence>
<comment type="cofactor">
    <cofactor evidence="1">
        <name>FAD</name>
        <dbReference type="ChEBI" id="CHEBI:57692"/>
    </cofactor>
</comment>
<keyword evidence="9" id="KW-1185">Reference proteome</keyword>
<evidence type="ECO:0000256" key="3">
    <source>
        <dbReference type="ARBA" id="ARBA00022630"/>
    </source>
</evidence>
<name>A0A846XC62_9NOCA</name>
<reference evidence="8 9" key="1">
    <citation type="submission" date="2020-04" db="EMBL/GenBank/DDBJ databases">
        <title>MicrobeNet Type strains.</title>
        <authorList>
            <person name="Nicholson A.C."/>
        </authorList>
    </citation>
    <scope>NUCLEOTIDE SEQUENCE [LARGE SCALE GENOMIC DNA]</scope>
    <source>
        <strain evidence="8 9">DSM 45078</strain>
    </source>
</reference>
<dbReference type="EMBL" id="JAAXOO010000001">
    <property type="protein sequence ID" value="NKY32370.1"/>
    <property type="molecule type" value="Genomic_DNA"/>
</dbReference>
<evidence type="ECO:0000256" key="7">
    <source>
        <dbReference type="ARBA" id="ARBA00023033"/>
    </source>
</evidence>
<dbReference type="Pfam" id="PF13450">
    <property type="entry name" value="NAD_binding_8"/>
    <property type="match status" value="1"/>
</dbReference>
<organism evidence="8 9">
    <name type="scientific">Nocardia speluncae</name>
    <dbReference type="NCBI Taxonomy" id="419477"/>
    <lineage>
        <taxon>Bacteria</taxon>
        <taxon>Bacillati</taxon>
        <taxon>Actinomycetota</taxon>
        <taxon>Actinomycetes</taxon>
        <taxon>Mycobacteriales</taxon>
        <taxon>Nocardiaceae</taxon>
        <taxon>Nocardia</taxon>
    </lineage>
</organism>
<protein>
    <submittedName>
        <fullName evidence="8">NAD(P)/FAD-dependent oxidoreductase</fullName>
    </submittedName>
</protein>
<dbReference type="InterPro" id="IPR036188">
    <property type="entry name" value="FAD/NAD-bd_sf"/>
</dbReference>
<evidence type="ECO:0000256" key="5">
    <source>
        <dbReference type="ARBA" id="ARBA00022857"/>
    </source>
</evidence>
<dbReference type="SUPFAM" id="SSF51905">
    <property type="entry name" value="FAD/NAD(P)-binding domain"/>
    <property type="match status" value="1"/>
</dbReference>
<dbReference type="InterPro" id="IPR051820">
    <property type="entry name" value="FAD-binding_MO"/>
</dbReference>
<dbReference type="PANTHER" id="PTHR43872:SF1">
    <property type="entry name" value="MONOOXYGENASE, PUTATIVE (AFU_ORTHOLOGUE AFUA_8G02570)-RELATED"/>
    <property type="match status" value="1"/>
</dbReference>
<proteinExistence type="inferred from homology"/>
<dbReference type="Pfam" id="PF00743">
    <property type="entry name" value="FMO-like"/>
    <property type="match status" value="1"/>
</dbReference>
<evidence type="ECO:0000313" key="9">
    <source>
        <dbReference type="Proteomes" id="UP000565715"/>
    </source>
</evidence>
<dbReference type="GO" id="GO:0050660">
    <property type="term" value="F:flavin adenine dinucleotide binding"/>
    <property type="evidence" value="ECO:0007669"/>
    <property type="project" value="InterPro"/>
</dbReference>